<proteinExistence type="predicted"/>
<accession>A0A0V1G998</accession>
<organism evidence="1 2">
    <name type="scientific">Trichinella zimbabwensis</name>
    <dbReference type="NCBI Taxonomy" id="268475"/>
    <lineage>
        <taxon>Eukaryota</taxon>
        <taxon>Metazoa</taxon>
        <taxon>Ecdysozoa</taxon>
        <taxon>Nematoda</taxon>
        <taxon>Enoplea</taxon>
        <taxon>Dorylaimia</taxon>
        <taxon>Trichinellida</taxon>
        <taxon>Trichinellidae</taxon>
        <taxon>Trichinella</taxon>
    </lineage>
</organism>
<dbReference type="Proteomes" id="UP000055024">
    <property type="component" value="Unassembled WGS sequence"/>
</dbReference>
<keyword evidence="2" id="KW-1185">Reference proteome</keyword>
<name>A0A0V1G998_9BILA</name>
<gene>
    <name evidence="1" type="ORF">T11_4895</name>
</gene>
<comment type="caution">
    <text evidence="1">The sequence shown here is derived from an EMBL/GenBank/DDBJ whole genome shotgun (WGS) entry which is preliminary data.</text>
</comment>
<sequence>MFCIFWAQGVALLEGVGGSVGVCVTVLELPGSQSSASSLWMKM</sequence>
<reference evidence="1 2" key="1">
    <citation type="submission" date="2015-01" db="EMBL/GenBank/DDBJ databases">
        <title>Evolution of Trichinella species and genotypes.</title>
        <authorList>
            <person name="Korhonen P.K."/>
            <person name="Edoardo P."/>
            <person name="Giuseppe L.R."/>
            <person name="Gasser R.B."/>
        </authorList>
    </citation>
    <scope>NUCLEOTIDE SEQUENCE [LARGE SCALE GENOMIC DNA]</scope>
    <source>
        <strain evidence="1">ISS1029</strain>
    </source>
</reference>
<evidence type="ECO:0000313" key="1">
    <source>
        <dbReference type="EMBL" id="KRY94706.1"/>
    </source>
</evidence>
<evidence type="ECO:0000313" key="2">
    <source>
        <dbReference type="Proteomes" id="UP000055024"/>
    </source>
</evidence>
<dbReference type="EMBL" id="JYDP01004662">
    <property type="protein sequence ID" value="KRY94706.1"/>
    <property type="molecule type" value="Genomic_DNA"/>
</dbReference>
<dbReference type="AlphaFoldDB" id="A0A0V1G998"/>
<protein>
    <submittedName>
        <fullName evidence="1">Uncharacterized protein</fullName>
    </submittedName>
</protein>